<dbReference type="RefSeq" id="WP_252864565.1">
    <property type="nucleotide sequence ID" value="NZ_UAVS01000001.1"/>
</dbReference>
<reference evidence="1 2" key="1">
    <citation type="submission" date="2018-06" db="EMBL/GenBank/DDBJ databases">
        <authorList>
            <consortium name="Pathogen Informatics"/>
            <person name="Doyle S."/>
        </authorList>
    </citation>
    <scope>NUCLEOTIDE SEQUENCE [LARGE SCALE GENOMIC DNA]</scope>
    <source>
        <strain evidence="1 2">NCTC11545</strain>
    </source>
</reference>
<dbReference type="Proteomes" id="UP000250169">
    <property type="component" value="Unassembled WGS sequence"/>
</dbReference>
<gene>
    <name evidence="1" type="ORF">NCTC11545_00734</name>
</gene>
<dbReference type="Gene3D" id="3.90.930.1">
    <property type="match status" value="1"/>
</dbReference>
<evidence type="ECO:0000313" key="1">
    <source>
        <dbReference type="EMBL" id="SQA93363.1"/>
    </source>
</evidence>
<name>A0A2X2SYU7_CAPOC</name>
<protein>
    <submittedName>
        <fullName evidence="1">Uncharacterized protein</fullName>
    </submittedName>
</protein>
<dbReference type="AlphaFoldDB" id="A0A2X2SYU7"/>
<accession>A0A2X2SYU7</accession>
<proteinExistence type="predicted"/>
<organism evidence="1 2">
    <name type="scientific">Capnocytophaga ochracea</name>
    <dbReference type="NCBI Taxonomy" id="1018"/>
    <lineage>
        <taxon>Bacteria</taxon>
        <taxon>Pseudomonadati</taxon>
        <taxon>Bacteroidota</taxon>
        <taxon>Flavobacteriia</taxon>
        <taxon>Flavobacteriales</taxon>
        <taxon>Flavobacteriaceae</taxon>
        <taxon>Capnocytophaga</taxon>
    </lineage>
</organism>
<evidence type="ECO:0000313" key="2">
    <source>
        <dbReference type="Proteomes" id="UP000250169"/>
    </source>
</evidence>
<sequence>MSNKNASFYIENIPANKHLANKTIEIVYKEYEAVTNTEDNTVEIGKFLEKKRGYGTYFFAELLDYCLRIARYAPNPPYVKKIFDRSLRHFTTFTHKSKIVYDEKGLIKSYLLDTFAFRNILFNFQYNTKEQLTQWTATIEDSVIHTRKFFYYENGMLQRRIKDSCGYSEEWRYDKNGKLLQYIQNWGKDIKTINYDPNEKEEESDTDELIEYDETGAKIVYHEKGNKEVIHYEENGRIVEIKFFEIYYKDFRVEKTIIYKFFDGKVERTTINADREKTVILFKDIERKKMECYTTDLEGKNNILLFRDVKYKEEPDDSLDYDRYDENVFSCTQYDENGNETKKYIRTYLENGLWETVYYEKKVPKSIIRKEYNIFKNLNYMYTQAFKEAVAYCKANNLFVGYGNPNGKVLVIGKEAAHIPQEETTENLEKKKEELFQSNVSQWEHILSTNEVPNYDGERPISHENPLYAYGNQFNKRDIRKEGKPYNGGTSSTYLNYEKLYEQLFLQGEKLEKINFQKEFFITEFSDYPTKESYKNEDIEALRKQSIEERKPLFAMPFFKEFPIVIVAANDYPRRYQIDLEQTFNVKWEGKTRDVGNKNWYNLHFSKDNKRILIHTRQLSNGVSNELIIVIANEAKKFLK</sequence>
<dbReference type="EMBL" id="UAVS01000001">
    <property type="protein sequence ID" value="SQA93363.1"/>
    <property type="molecule type" value="Genomic_DNA"/>
</dbReference>